<evidence type="ECO:0000256" key="2">
    <source>
        <dbReference type="ARBA" id="ARBA00022679"/>
    </source>
</evidence>
<keyword evidence="4" id="KW-1185">Reference proteome</keyword>
<dbReference type="InterPro" id="IPR002516">
    <property type="entry name" value="Glyco_trans_11"/>
</dbReference>
<dbReference type="SUPFAM" id="SSF158745">
    <property type="entry name" value="LanC-like"/>
    <property type="match status" value="1"/>
</dbReference>
<evidence type="ECO:0000313" key="4">
    <source>
        <dbReference type="Proteomes" id="UP000533637"/>
    </source>
</evidence>
<comment type="caution">
    <text evidence="3">The sequence shown here is derived from an EMBL/GenBank/DDBJ whole genome shotgun (WGS) entry which is preliminary data.</text>
</comment>
<proteinExistence type="predicted"/>
<reference evidence="3 4" key="1">
    <citation type="submission" date="2020-08" db="EMBL/GenBank/DDBJ databases">
        <title>Genomic Encyclopedia of Type Strains, Phase IV (KMG-IV): sequencing the most valuable type-strain genomes for metagenomic binning, comparative biology and taxonomic classification.</title>
        <authorList>
            <person name="Goeker M."/>
        </authorList>
    </citation>
    <scope>NUCLEOTIDE SEQUENCE [LARGE SCALE GENOMIC DNA]</scope>
    <source>
        <strain evidence="3 4">DSM 102983</strain>
    </source>
</reference>
<dbReference type="PANTHER" id="PTHR11927">
    <property type="entry name" value="GALACTOSIDE 2-L-FUCOSYLTRANSFERASE"/>
    <property type="match status" value="1"/>
</dbReference>
<name>A0ABR6KTL0_9BACT</name>
<dbReference type="Gene3D" id="1.50.10.20">
    <property type="match status" value="1"/>
</dbReference>
<gene>
    <name evidence="3" type="ORF">GGQ57_004788</name>
</gene>
<dbReference type="PANTHER" id="PTHR11927:SF9">
    <property type="entry name" value="L-FUCOSYLTRANSFERASE"/>
    <property type="match status" value="1"/>
</dbReference>
<dbReference type="Proteomes" id="UP000533637">
    <property type="component" value="Unassembled WGS sequence"/>
</dbReference>
<dbReference type="Pfam" id="PF01531">
    <property type="entry name" value="Glyco_transf_11"/>
    <property type="match status" value="1"/>
</dbReference>
<evidence type="ECO:0000313" key="3">
    <source>
        <dbReference type="EMBL" id="MBB4624843.1"/>
    </source>
</evidence>
<protein>
    <recommendedName>
        <fullName evidence="5">Alpha-1,2-fucosyltransferase</fullName>
    </recommendedName>
</protein>
<dbReference type="EMBL" id="JACHOC010000012">
    <property type="protein sequence ID" value="MBB4624843.1"/>
    <property type="molecule type" value="Genomic_DNA"/>
</dbReference>
<evidence type="ECO:0008006" key="5">
    <source>
        <dbReference type="Google" id="ProtNLM"/>
    </source>
</evidence>
<keyword evidence="1" id="KW-0328">Glycosyltransferase</keyword>
<accession>A0ABR6KTL0</accession>
<dbReference type="CDD" id="cd11301">
    <property type="entry name" value="Fut1_Fut2_like"/>
    <property type="match status" value="1"/>
</dbReference>
<evidence type="ECO:0000256" key="1">
    <source>
        <dbReference type="ARBA" id="ARBA00022676"/>
    </source>
</evidence>
<keyword evidence="2" id="KW-0808">Transferase</keyword>
<dbReference type="RefSeq" id="WP_183672340.1">
    <property type="nucleotide sequence ID" value="NZ_BMPB01000016.1"/>
</dbReference>
<sequence>MFDYALLLSMRSKYPEHEGFLYRDKDAPGKTGYFYELENIFNIPASDFASEELMTHIKSLPPSLIQYVWEKDFACRPSISLDGFLVTICIGYWQTETSFDNVKPKVRKAFSFNSNLLNGPTRQLAEKLKLQKAIALHVRRGDYLDSSHADMFINICTVDYYREALIMIRNHAGNNLPLYCFSDDPDWVKSNLHLENCVVVDWNHGDDSWQDMYLMSLCRHNIIANSTFSWWGAWLNGSRDKIVIAPYRCFNTMLTPEIHPDEWISIYPKGYVKNDFVWSLEKNKISIEQDGLFYGKMGVVVFLFHYAFIRQDGFYENIAINLISEIFSQVNLQTSIDYANGLSGIGNAIEYLYQNDFISGDINEILCDFDLLFDDILAQEHNGVDWESNLLGLVRYYRFRLSGKYIDPKNERTKKNKLNLFYLLNLLKNKRLASLLNNEDIISELYELSFLKLYPLQVNKLLGYYLFFSEYAGDALMQKAAKINQERYSAIKLGETPGLMGMAGKELMRLSPESKVSWIKLL</sequence>
<organism evidence="3 4">
    <name type="scientific">Parabacteroides faecis</name>
    <dbReference type="NCBI Taxonomy" id="1217282"/>
    <lineage>
        <taxon>Bacteria</taxon>
        <taxon>Pseudomonadati</taxon>
        <taxon>Bacteroidota</taxon>
        <taxon>Bacteroidia</taxon>
        <taxon>Bacteroidales</taxon>
        <taxon>Tannerellaceae</taxon>
        <taxon>Parabacteroides</taxon>
    </lineage>
</organism>